<dbReference type="InterPro" id="IPR011989">
    <property type="entry name" value="ARM-like"/>
</dbReference>
<name>A0ABR2LM77_9ASPA</name>
<keyword evidence="1" id="KW-0833">Ubl conjugation pathway</keyword>
<gene>
    <name evidence="4" type="primary">PUB4</name>
    <name evidence="4" type="ORF">KSP40_PGU021392</name>
</gene>
<dbReference type="InterPro" id="IPR000225">
    <property type="entry name" value="Armadillo"/>
</dbReference>
<dbReference type="PANTHER" id="PTHR23315:SF64">
    <property type="entry name" value="ARM REPEAT SUPERFAMILY PROTEIN"/>
    <property type="match status" value="1"/>
</dbReference>
<dbReference type="InterPro" id="IPR016024">
    <property type="entry name" value="ARM-type_fold"/>
</dbReference>
<feature type="repeat" description="ARM" evidence="2">
    <location>
        <begin position="111"/>
        <end position="153"/>
    </location>
</feature>
<dbReference type="PANTHER" id="PTHR23315">
    <property type="entry name" value="U BOX DOMAIN-CONTAINING"/>
    <property type="match status" value="1"/>
</dbReference>
<dbReference type="Gene3D" id="1.25.10.10">
    <property type="entry name" value="Leucine-rich Repeat Variant"/>
    <property type="match status" value="2"/>
</dbReference>
<dbReference type="Proteomes" id="UP001412067">
    <property type="component" value="Unassembled WGS sequence"/>
</dbReference>
<evidence type="ECO:0000313" key="4">
    <source>
        <dbReference type="EMBL" id="KAK8943831.1"/>
    </source>
</evidence>
<accession>A0ABR2LM77</accession>
<reference evidence="4 5" key="1">
    <citation type="journal article" date="2022" name="Nat. Plants">
        <title>Genomes of leafy and leafless Platanthera orchids illuminate the evolution of mycoheterotrophy.</title>
        <authorList>
            <person name="Li M.H."/>
            <person name="Liu K.W."/>
            <person name="Li Z."/>
            <person name="Lu H.C."/>
            <person name="Ye Q.L."/>
            <person name="Zhang D."/>
            <person name="Wang J.Y."/>
            <person name="Li Y.F."/>
            <person name="Zhong Z.M."/>
            <person name="Liu X."/>
            <person name="Yu X."/>
            <person name="Liu D.K."/>
            <person name="Tu X.D."/>
            <person name="Liu B."/>
            <person name="Hao Y."/>
            <person name="Liao X.Y."/>
            <person name="Jiang Y.T."/>
            <person name="Sun W.H."/>
            <person name="Chen J."/>
            <person name="Chen Y.Q."/>
            <person name="Ai Y."/>
            <person name="Zhai J.W."/>
            <person name="Wu S.S."/>
            <person name="Zhou Z."/>
            <person name="Hsiao Y.Y."/>
            <person name="Wu W.L."/>
            <person name="Chen Y.Y."/>
            <person name="Lin Y.F."/>
            <person name="Hsu J.L."/>
            <person name="Li C.Y."/>
            <person name="Wang Z.W."/>
            <person name="Zhao X."/>
            <person name="Zhong W.Y."/>
            <person name="Ma X.K."/>
            <person name="Ma L."/>
            <person name="Huang J."/>
            <person name="Chen G.Z."/>
            <person name="Huang M.Z."/>
            <person name="Huang L."/>
            <person name="Peng D.H."/>
            <person name="Luo Y.B."/>
            <person name="Zou S.Q."/>
            <person name="Chen S.P."/>
            <person name="Lan S."/>
            <person name="Tsai W.C."/>
            <person name="Van de Peer Y."/>
            <person name="Liu Z.J."/>
        </authorList>
    </citation>
    <scope>NUCLEOTIDE SEQUENCE [LARGE SCALE GENOMIC DNA]</scope>
    <source>
        <strain evidence="4">Lor288</strain>
    </source>
</reference>
<sequence length="418" mass="44659">MAGNQGEFLYMGRSFDSSGAFSECNSDCTGEFSTPGSPISVGSDASGGKVAALQRLLISCAPDNSDEVILGLVSDLETLTDSIDLQRHAVMEIRLLAKHNPENRLKIARAGAVRPLISLLSHPDPVLQENGVAAILNLSLCDENKYTIAAAGGIKPLVRVLKTGTTSARENAACALLRLSQIDEHKVTIGLAGAIPHLVNLLQTGGSRAKKDASTALFSLCTTKENKIRAVQAGIVRPLLDLMSEPELGMVDKAAYVLFNIVSVHEGRVAAVEDDCIPVLVELVEVGSQRQKEIAAATLLLICEDSASCRSAVVREGAIPPLVALSQSGSSRAKQKVGHEHLKTFGDYKGYLNTIDGDSIKFVHLRVALEHLGRVIISRKVDHGISSRSSKAVENEAPDEDLHQRGSFNLLQTFSMAR</sequence>
<dbReference type="SUPFAM" id="SSF48371">
    <property type="entry name" value="ARM repeat"/>
    <property type="match status" value="1"/>
</dbReference>
<evidence type="ECO:0000256" key="2">
    <source>
        <dbReference type="PROSITE-ProRule" id="PRU00259"/>
    </source>
</evidence>
<evidence type="ECO:0000313" key="5">
    <source>
        <dbReference type="Proteomes" id="UP001412067"/>
    </source>
</evidence>
<dbReference type="PROSITE" id="PS50176">
    <property type="entry name" value="ARM_REPEAT"/>
    <property type="match status" value="2"/>
</dbReference>
<protein>
    <submittedName>
        <fullName evidence="4">U-box domain-containing protein 4</fullName>
    </submittedName>
</protein>
<dbReference type="InterPro" id="IPR058678">
    <property type="entry name" value="ARM_PUB"/>
</dbReference>
<proteinExistence type="predicted"/>
<evidence type="ECO:0000259" key="3">
    <source>
        <dbReference type="Pfam" id="PF25598"/>
    </source>
</evidence>
<dbReference type="EMBL" id="JBBWWR010000018">
    <property type="protein sequence ID" value="KAK8943831.1"/>
    <property type="molecule type" value="Genomic_DNA"/>
</dbReference>
<keyword evidence="5" id="KW-1185">Reference proteome</keyword>
<dbReference type="Pfam" id="PF25598">
    <property type="entry name" value="ARM_PUB"/>
    <property type="match status" value="1"/>
</dbReference>
<feature type="repeat" description="ARM" evidence="2">
    <location>
        <begin position="193"/>
        <end position="235"/>
    </location>
</feature>
<feature type="domain" description="U-box" evidence="3">
    <location>
        <begin position="85"/>
        <end position="347"/>
    </location>
</feature>
<dbReference type="SMART" id="SM00185">
    <property type="entry name" value="ARM"/>
    <property type="match status" value="6"/>
</dbReference>
<comment type="caution">
    <text evidence="4">The sequence shown here is derived from an EMBL/GenBank/DDBJ whole genome shotgun (WGS) entry which is preliminary data.</text>
</comment>
<organism evidence="4 5">
    <name type="scientific">Platanthera guangdongensis</name>
    <dbReference type="NCBI Taxonomy" id="2320717"/>
    <lineage>
        <taxon>Eukaryota</taxon>
        <taxon>Viridiplantae</taxon>
        <taxon>Streptophyta</taxon>
        <taxon>Embryophyta</taxon>
        <taxon>Tracheophyta</taxon>
        <taxon>Spermatophyta</taxon>
        <taxon>Magnoliopsida</taxon>
        <taxon>Liliopsida</taxon>
        <taxon>Asparagales</taxon>
        <taxon>Orchidaceae</taxon>
        <taxon>Orchidoideae</taxon>
        <taxon>Orchideae</taxon>
        <taxon>Orchidinae</taxon>
        <taxon>Platanthera</taxon>
    </lineage>
</organism>
<evidence type="ECO:0000256" key="1">
    <source>
        <dbReference type="ARBA" id="ARBA00022786"/>
    </source>
</evidence>